<dbReference type="SMART" id="SM00388">
    <property type="entry name" value="HisKA"/>
    <property type="match status" value="1"/>
</dbReference>
<dbReference type="GO" id="GO:0000155">
    <property type="term" value="F:phosphorelay sensor kinase activity"/>
    <property type="evidence" value="ECO:0007669"/>
    <property type="project" value="InterPro"/>
</dbReference>
<keyword evidence="3" id="KW-0597">Phosphoprotein</keyword>
<evidence type="ECO:0000256" key="1">
    <source>
        <dbReference type="ARBA" id="ARBA00000085"/>
    </source>
</evidence>
<feature type="transmembrane region" description="Helical" evidence="4">
    <location>
        <begin position="333"/>
        <end position="352"/>
    </location>
</feature>
<dbReference type="CDD" id="cd00082">
    <property type="entry name" value="HisKA"/>
    <property type="match status" value="1"/>
</dbReference>
<organism evidence="6 7">
    <name type="scientific">Halarcobacter anaerophilus</name>
    <dbReference type="NCBI Taxonomy" id="877500"/>
    <lineage>
        <taxon>Bacteria</taxon>
        <taxon>Pseudomonadati</taxon>
        <taxon>Campylobacterota</taxon>
        <taxon>Epsilonproteobacteria</taxon>
        <taxon>Campylobacterales</taxon>
        <taxon>Arcobacteraceae</taxon>
        <taxon>Halarcobacter</taxon>
    </lineage>
</organism>
<dbReference type="InterPro" id="IPR004358">
    <property type="entry name" value="Sig_transdc_His_kin-like_C"/>
</dbReference>
<dbReference type="STRING" id="877500.GCA_000935065_00595"/>
<dbReference type="SUPFAM" id="SSF47384">
    <property type="entry name" value="Homodimeric domain of signal transducing histidine kinase"/>
    <property type="match status" value="1"/>
</dbReference>
<evidence type="ECO:0000313" key="7">
    <source>
        <dbReference type="Proteomes" id="UP000290191"/>
    </source>
</evidence>
<dbReference type="Gene3D" id="3.30.565.10">
    <property type="entry name" value="Histidine kinase-like ATPase, C-terminal domain"/>
    <property type="match status" value="1"/>
</dbReference>
<dbReference type="PANTHER" id="PTHR43065:SF42">
    <property type="entry name" value="TWO-COMPONENT SENSOR PPRA"/>
    <property type="match status" value="1"/>
</dbReference>
<dbReference type="Pfam" id="PF14827">
    <property type="entry name" value="dCache_3"/>
    <property type="match status" value="1"/>
</dbReference>
<gene>
    <name evidence="6" type="ORF">CRV06_06090</name>
</gene>
<keyword evidence="7" id="KW-1185">Reference proteome</keyword>
<comment type="caution">
    <text evidence="6">The sequence shown here is derived from an EMBL/GenBank/DDBJ whole genome shotgun (WGS) entry which is preliminary data.</text>
</comment>
<dbReference type="PROSITE" id="PS50109">
    <property type="entry name" value="HIS_KIN"/>
    <property type="match status" value="1"/>
</dbReference>
<dbReference type="InterPro" id="IPR005467">
    <property type="entry name" value="His_kinase_dom"/>
</dbReference>
<accession>A0A4Q0XZU4</accession>
<dbReference type="Proteomes" id="UP000290191">
    <property type="component" value="Unassembled WGS sequence"/>
</dbReference>
<keyword evidence="4" id="KW-0472">Membrane</keyword>
<dbReference type="PANTHER" id="PTHR43065">
    <property type="entry name" value="SENSOR HISTIDINE KINASE"/>
    <property type="match status" value="1"/>
</dbReference>
<dbReference type="PRINTS" id="PR00344">
    <property type="entry name" value="BCTRLSENSOR"/>
</dbReference>
<dbReference type="InterPro" id="IPR003594">
    <property type="entry name" value="HATPase_dom"/>
</dbReference>
<feature type="domain" description="Histidine kinase" evidence="5">
    <location>
        <begin position="401"/>
        <end position="619"/>
    </location>
</feature>
<dbReference type="InterPro" id="IPR036890">
    <property type="entry name" value="HATPase_C_sf"/>
</dbReference>
<dbReference type="InterPro" id="IPR029150">
    <property type="entry name" value="dCache_3"/>
</dbReference>
<comment type="catalytic activity">
    <reaction evidence="1">
        <text>ATP + protein L-histidine = ADP + protein N-phospho-L-histidine.</text>
        <dbReference type="EC" id="2.7.13.3"/>
    </reaction>
</comment>
<dbReference type="SUPFAM" id="SSF55874">
    <property type="entry name" value="ATPase domain of HSP90 chaperone/DNA topoisomerase II/histidine kinase"/>
    <property type="match status" value="1"/>
</dbReference>
<dbReference type="Pfam" id="PF00512">
    <property type="entry name" value="HisKA"/>
    <property type="match status" value="1"/>
</dbReference>
<evidence type="ECO:0000256" key="3">
    <source>
        <dbReference type="ARBA" id="ARBA00022553"/>
    </source>
</evidence>
<protein>
    <recommendedName>
        <fullName evidence="2">histidine kinase</fullName>
        <ecNumber evidence="2">2.7.13.3</ecNumber>
    </recommendedName>
</protein>
<dbReference type="Pfam" id="PF02518">
    <property type="entry name" value="HATPase_c"/>
    <property type="match status" value="1"/>
</dbReference>
<feature type="transmembrane region" description="Helical" evidence="4">
    <location>
        <begin position="30"/>
        <end position="51"/>
    </location>
</feature>
<evidence type="ECO:0000256" key="4">
    <source>
        <dbReference type="SAM" id="Phobius"/>
    </source>
</evidence>
<name>A0A4Q0XZU4_9BACT</name>
<dbReference type="EC" id="2.7.13.3" evidence="2"/>
<dbReference type="InterPro" id="IPR003661">
    <property type="entry name" value="HisK_dim/P_dom"/>
</dbReference>
<proteinExistence type="predicted"/>
<keyword evidence="4" id="KW-1133">Transmembrane helix</keyword>
<dbReference type="AlphaFoldDB" id="A0A4Q0XZU4"/>
<dbReference type="Gene3D" id="1.10.287.130">
    <property type="match status" value="1"/>
</dbReference>
<dbReference type="InterPro" id="IPR036097">
    <property type="entry name" value="HisK_dim/P_sf"/>
</dbReference>
<dbReference type="SMART" id="SM00387">
    <property type="entry name" value="HATPase_c"/>
    <property type="match status" value="1"/>
</dbReference>
<evidence type="ECO:0000313" key="6">
    <source>
        <dbReference type="EMBL" id="RXJ63247.1"/>
    </source>
</evidence>
<keyword evidence="4" id="KW-0812">Transmembrane</keyword>
<dbReference type="EMBL" id="PDKO01000004">
    <property type="protein sequence ID" value="RXJ63247.1"/>
    <property type="molecule type" value="Genomic_DNA"/>
</dbReference>
<reference evidence="6 7" key="1">
    <citation type="submission" date="2017-10" db="EMBL/GenBank/DDBJ databases">
        <title>Genomics of the genus Arcobacter.</title>
        <authorList>
            <person name="Perez-Cataluna A."/>
            <person name="Figueras M.J."/>
        </authorList>
    </citation>
    <scope>NUCLEOTIDE SEQUENCE [LARGE SCALE GENOMIC DNA]</scope>
    <source>
        <strain evidence="6 7">DSM 24636</strain>
    </source>
</reference>
<sequence>MQKGYIVIEQNKTGKFSQNDSILFSDKKKIIIKFLLIYFIITTALVFLYFLQYKKGIENYLNHKTHQHLLEYRAVYNEYKVLSNIIFDADINTENTINIFQKAYTSSGAQKNIIRKKLLDHLKLKYEKLKRYNLKQLHFHLPDNESFLRMHRPNKYGDNLTNIRATVAYVNRYKKYIDGFEEGRIFNGFRFVYPLFSEEKKHIGSVEISFSVLAMVETMLNTYNLKLNFLIKKDVVDKKLFKDELKNYILSPNKKFYYEKSIYEKYPPLKTKIKEEKDYTQNLMKGKPFTVFEDDLDFIKTMIPIKNPVSNEVVAVLCIYQDDKVILNDKNDLISKIFISYILLALIFYLFYKQTFAKAKLLKLNKELDKRVSLEVRKGRKQDLHMFNQSKMASIGRMITNISHQWRQPLSVITTCASGLKIERDMNMLESKDFEKFINSILEQSKYLSKTLDSFRDYIDINDEEKKVLCVQSKMDKVVNFLAPFFKENNIEIIKKYEEEKLHILGTTSELFEIFNAILTNANDAFSKNKNVTNKQIVITVKKKNENKIFITIRDNAGGIEKDKINNIFDPYFTTKHESIGTGISLYLTYKIVTENLKGTIYVKNKTEGAKFYIELPLA</sequence>
<evidence type="ECO:0000259" key="5">
    <source>
        <dbReference type="PROSITE" id="PS50109"/>
    </source>
</evidence>
<evidence type="ECO:0000256" key="2">
    <source>
        <dbReference type="ARBA" id="ARBA00012438"/>
    </source>
</evidence>